<reference evidence="1" key="1">
    <citation type="journal article" date="2020" name="Stud. Mycol.">
        <title>101 Dothideomycetes genomes: a test case for predicting lifestyles and emergence of pathogens.</title>
        <authorList>
            <person name="Haridas S."/>
            <person name="Albert R."/>
            <person name="Binder M."/>
            <person name="Bloem J."/>
            <person name="Labutti K."/>
            <person name="Salamov A."/>
            <person name="Andreopoulos B."/>
            <person name="Baker S."/>
            <person name="Barry K."/>
            <person name="Bills G."/>
            <person name="Bluhm B."/>
            <person name="Cannon C."/>
            <person name="Castanera R."/>
            <person name="Culley D."/>
            <person name="Daum C."/>
            <person name="Ezra D."/>
            <person name="Gonzalez J."/>
            <person name="Henrissat B."/>
            <person name="Kuo A."/>
            <person name="Liang C."/>
            <person name="Lipzen A."/>
            <person name="Lutzoni F."/>
            <person name="Magnuson J."/>
            <person name="Mondo S."/>
            <person name="Nolan M."/>
            <person name="Ohm R."/>
            <person name="Pangilinan J."/>
            <person name="Park H.-J."/>
            <person name="Ramirez L."/>
            <person name="Alfaro M."/>
            <person name="Sun H."/>
            <person name="Tritt A."/>
            <person name="Yoshinaga Y."/>
            <person name="Zwiers L.-H."/>
            <person name="Turgeon B."/>
            <person name="Goodwin S."/>
            <person name="Spatafora J."/>
            <person name="Crous P."/>
            <person name="Grigoriev I."/>
        </authorList>
    </citation>
    <scope>NUCLEOTIDE SEQUENCE</scope>
    <source>
        <strain evidence="1">CBS 122367</strain>
    </source>
</reference>
<dbReference type="Proteomes" id="UP000799291">
    <property type="component" value="Unassembled WGS sequence"/>
</dbReference>
<name>A0A6G1IIH8_9PLEO</name>
<keyword evidence="2" id="KW-1185">Reference proteome</keyword>
<evidence type="ECO:0000313" key="1">
    <source>
        <dbReference type="EMBL" id="KAF2677790.1"/>
    </source>
</evidence>
<protein>
    <submittedName>
        <fullName evidence="1">Uncharacterized protein</fullName>
    </submittedName>
</protein>
<evidence type="ECO:0000313" key="2">
    <source>
        <dbReference type="Proteomes" id="UP000799291"/>
    </source>
</evidence>
<accession>A0A6G1IIH8</accession>
<proteinExistence type="predicted"/>
<dbReference type="AlphaFoldDB" id="A0A6G1IIH8"/>
<gene>
    <name evidence="1" type="ORF">K458DRAFT_155976</name>
</gene>
<organism evidence="1 2">
    <name type="scientific">Lentithecium fluviatile CBS 122367</name>
    <dbReference type="NCBI Taxonomy" id="1168545"/>
    <lineage>
        <taxon>Eukaryota</taxon>
        <taxon>Fungi</taxon>
        <taxon>Dikarya</taxon>
        <taxon>Ascomycota</taxon>
        <taxon>Pezizomycotina</taxon>
        <taxon>Dothideomycetes</taxon>
        <taxon>Pleosporomycetidae</taxon>
        <taxon>Pleosporales</taxon>
        <taxon>Massarineae</taxon>
        <taxon>Lentitheciaceae</taxon>
        <taxon>Lentithecium</taxon>
    </lineage>
</organism>
<sequence length="95" mass="10694">MVKMPSHRDGADTKVCTRVPRSRWCRVLMLVVVALLVKTKTRGWNIGSHYYLRRNGRCFADVSPGIFGPAPSRFVAIVDVRCSVVEGWSDRNVGM</sequence>
<dbReference type="EMBL" id="MU005618">
    <property type="protein sequence ID" value="KAF2677790.1"/>
    <property type="molecule type" value="Genomic_DNA"/>
</dbReference>